<dbReference type="GO" id="GO:0020037">
    <property type="term" value="F:heme binding"/>
    <property type="evidence" value="ECO:0007669"/>
    <property type="project" value="InterPro"/>
</dbReference>
<keyword evidence="3 4" id="KW-0408">Iron</keyword>
<dbReference type="AlphaFoldDB" id="A0A1F7SPJ3"/>
<name>A0A1F7SPJ3_9BACT</name>
<reference evidence="7 8" key="1">
    <citation type="journal article" date="2016" name="Nat. Commun.">
        <title>Thousands of microbial genomes shed light on interconnected biogeochemical processes in an aquifer system.</title>
        <authorList>
            <person name="Anantharaman K."/>
            <person name="Brown C.T."/>
            <person name="Hug L.A."/>
            <person name="Sharon I."/>
            <person name="Castelle C.J."/>
            <person name="Probst A.J."/>
            <person name="Thomas B.C."/>
            <person name="Singh A."/>
            <person name="Wilkins M.J."/>
            <person name="Karaoz U."/>
            <person name="Brodie E.L."/>
            <person name="Williams K.H."/>
            <person name="Hubbard S.S."/>
            <person name="Banfield J.F."/>
        </authorList>
    </citation>
    <scope>NUCLEOTIDE SEQUENCE [LARGE SCALE GENOMIC DNA]</scope>
</reference>
<evidence type="ECO:0000256" key="5">
    <source>
        <dbReference type="SAM" id="Coils"/>
    </source>
</evidence>
<evidence type="ECO:0000256" key="4">
    <source>
        <dbReference type="PROSITE-ProRule" id="PRU00433"/>
    </source>
</evidence>
<keyword evidence="2 4" id="KW-0479">Metal-binding</keyword>
<dbReference type="STRING" id="1817883.A3G31_02585"/>
<dbReference type="GO" id="GO:0046872">
    <property type="term" value="F:metal ion binding"/>
    <property type="evidence" value="ECO:0007669"/>
    <property type="project" value="UniProtKB-KW"/>
</dbReference>
<feature type="domain" description="Cytochrome c" evidence="6">
    <location>
        <begin position="675"/>
        <end position="778"/>
    </location>
</feature>
<evidence type="ECO:0000256" key="3">
    <source>
        <dbReference type="ARBA" id="ARBA00023004"/>
    </source>
</evidence>
<dbReference type="PANTHER" id="PTHR33546:SF1">
    <property type="entry name" value="LARGE, MULTIFUNCTIONAL SECRETED PROTEIN"/>
    <property type="match status" value="1"/>
</dbReference>
<sequence>MKASEPGLNGGSPSEEKKSYKIHFFTLALITSISLIWSVYNETVTRRPWKDYQKEFFRLETAKLEKELEEAKNAIPADEFKEIDGKLRKLREEFNKKEKSNEYKNAIKELDKKEIKLLEISQGLQFAKSLTEEAYFLYQQAFDKGGNYQAKKAKWEKLFAETEKWGPVVKKATAERDEIRKKVDSFKGEIPEFEEKLEKYKENIAKIEKKLDILSKKIPEINQIVIQDFSRNNFDEPILKADRCLSCHLGTDRKGFEGFKEPYRTHVNYEIFIEKHPVEKFGCTSCHDGQESGLAFYDAGHAPKDKKQETEWKKKYDWHPISHWEKPMLAGDFIQSSCRRCHALEEDIQGAPVLSEGINLFREKIGCVNCHLVKGYEDVNKIGPSLKNIASKVNPSWIFQWVKNPKWYHAKTRMPNFLLSDQETASVAAYLLNLPKDETWRVYKLRDGVLGNSALIAKGKELVRDIGCNGCHSVGITEIYQNNSRDIAPILTNIGNKTTPEFILNWILNPKRYNSKTLMPNLRLTANEAEAIVAYLYSLRDSNFKKIEDIEQKIANKTEAEKGLKIISDYGCYGCHEIPGTEKLGRVGAELSNFGNKELYELAFGYAKQVERSWLGYALTKIKTPRIFETEVVVQRMPDFKLNDEEAHALAVLLKGFRDEKIPKEFTREVSANYTDIQKGRKIVKKYNCIGCHEVEEKWDGANIQVALREKYSNDEINVKSYSPPRIVGEGTKVQSEWLFRFIHEPVPIRPWLSVRMPTFNFREAQANSIVRYFQSMSREEVFYHYLEEKEFTAQEKAEMKSLIDTLQCLKCHQFGKGGAGISAAELAPDLSLANGRLKPKWIIDWLTNPQPLMPGTRMPNFFYDIDEDGEKSELLPEPEKKMELLRNYLFSLKQ</sequence>
<keyword evidence="5" id="KW-0175">Coiled coil</keyword>
<dbReference type="PROSITE" id="PS51007">
    <property type="entry name" value="CYTC"/>
    <property type="match status" value="4"/>
</dbReference>
<dbReference type="SUPFAM" id="SSF48695">
    <property type="entry name" value="Multiheme cytochromes"/>
    <property type="match status" value="1"/>
</dbReference>
<feature type="coiled-coil region" evidence="5">
    <location>
        <begin position="54"/>
        <end position="116"/>
    </location>
</feature>
<feature type="domain" description="Cytochrome c" evidence="6">
    <location>
        <begin position="352"/>
        <end position="435"/>
    </location>
</feature>
<organism evidence="7 8">
    <name type="scientific">Candidatus Schekmanbacteria bacterium RIFCSPLOWO2_12_FULL_38_15</name>
    <dbReference type="NCBI Taxonomy" id="1817883"/>
    <lineage>
        <taxon>Bacteria</taxon>
        <taxon>Candidatus Schekmaniibacteriota</taxon>
    </lineage>
</organism>
<dbReference type="InterPro" id="IPR036280">
    <property type="entry name" value="Multihaem_cyt_sf"/>
</dbReference>
<proteinExistence type="predicted"/>
<accession>A0A1F7SPJ3</accession>
<evidence type="ECO:0000313" key="7">
    <source>
        <dbReference type="EMBL" id="OGL55107.1"/>
    </source>
</evidence>
<protein>
    <recommendedName>
        <fullName evidence="6">Cytochrome c domain-containing protein</fullName>
    </recommendedName>
</protein>
<dbReference type="Gene3D" id="1.10.760.10">
    <property type="entry name" value="Cytochrome c-like domain"/>
    <property type="match status" value="5"/>
</dbReference>
<feature type="domain" description="Cytochrome c" evidence="6">
    <location>
        <begin position="795"/>
        <end position="894"/>
    </location>
</feature>
<evidence type="ECO:0000256" key="1">
    <source>
        <dbReference type="ARBA" id="ARBA00022617"/>
    </source>
</evidence>
<feature type="domain" description="Cytochrome c" evidence="6">
    <location>
        <begin position="454"/>
        <end position="540"/>
    </location>
</feature>
<comment type="caution">
    <text evidence="7">The sequence shown here is derived from an EMBL/GenBank/DDBJ whole genome shotgun (WGS) entry which is preliminary data.</text>
</comment>
<evidence type="ECO:0000313" key="8">
    <source>
        <dbReference type="Proteomes" id="UP000178082"/>
    </source>
</evidence>
<evidence type="ECO:0000259" key="6">
    <source>
        <dbReference type="PROSITE" id="PS51007"/>
    </source>
</evidence>
<dbReference type="Pfam" id="PF00034">
    <property type="entry name" value="Cytochrom_C"/>
    <property type="match status" value="2"/>
</dbReference>
<dbReference type="SUPFAM" id="SSF46626">
    <property type="entry name" value="Cytochrome c"/>
    <property type="match status" value="4"/>
</dbReference>
<feature type="coiled-coil region" evidence="5">
    <location>
        <begin position="169"/>
        <end position="217"/>
    </location>
</feature>
<dbReference type="Proteomes" id="UP000178082">
    <property type="component" value="Unassembled WGS sequence"/>
</dbReference>
<keyword evidence="1 4" id="KW-0349">Heme</keyword>
<evidence type="ECO:0000256" key="2">
    <source>
        <dbReference type="ARBA" id="ARBA00022723"/>
    </source>
</evidence>
<dbReference type="InterPro" id="IPR009056">
    <property type="entry name" value="Cyt_c-like_dom"/>
</dbReference>
<dbReference type="GO" id="GO:0009055">
    <property type="term" value="F:electron transfer activity"/>
    <property type="evidence" value="ECO:0007669"/>
    <property type="project" value="InterPro"/>
</dbReference>
<dbReference type="InterPro" id="IPR036909">
    <property type="entry name" value="Cyt_c-like_dom_sf"/>
</dbReference>
<dbReference type="PANTHER" id="PTHR33546">
    <property type="entry name" value="LARGE, MULTIFUNCTIONAL SECRETED PROTEIN-RELATED"/>
    <property type="match status" value="1"/>
</dbReference>
<gene>
    <name evidence="7" type="ORF">A3G31_02585</name>
</gene>
<dbReference type="EMBL" id="MGDI01000004">
    <property type="protein sequence ID" value="OGL55107.1"/>
    <property type="molecule type" value="Genomic_DNA"/>
</dbReference>